<name>A0A8C5M7K7_9ANUR</name>
<evidence type="ECO:0000313" key="18">
    <source>
        <dbReference type="Ensembl" id="ENSLLEP00000009884.1"/>
    </source>
</evidence>
<evidence type="ECO:0000259" key="17">
    <source>
        <dbReference type="PROSITE" id="PS50963"/>
    </source>
</evidence>
<evidence type="ECO:0000256" key="13">
    <source>
        <dbReference type="SAM" id="Phobius"/>
    </source>
</evidence>
<evidence type="ECO:0000256" key="5">
    <source>
        <dbReference type="ARBA" id="ARBA00023136"/>
    </source>
</evidence>
<evidence type="ECO:0000256" key="1">
    <source>
        <dbReference type="ARBA" id="ARBA00004479"/>
    </source>
</evidence>
<keyword evidence="8" id="KW-0325">Glycoprotein</keyword>
<feature type="domain" description="EGF-like" evidence="15">
    <location>
        <begin position="1510"/>
        <end position="1551"/>
    </location>
</feature>
<protein>
    <submittedName>
        <fullName evidence="18">Stabilin 2</fullName>
    </submittedName>
</protein>
<evidence type="ECO:0000256" key="2">
    <source>
        <dbReference type="ARBA" id="ARBA00022536"/>
    </source>
</evidence>
<feature type="domain" description="EGF-like" evidence="15">
    <location>
        <begin position="1429"/>
        <end position="1467"/>
    </location>
</feature>
<feature type="domain" description="EGF-like" evidence="15">
    <location>
        <begin position="1468"/>
        <end position="1509"/>
    </location>
</feature>
<keyword evidence="14" id="KW-0732">Signal</keyword>
<feature type="domain" description="EGF-like" evidence="15">
    <location>
        <begin position="866"/>
        <end position="908"/>
    </location>
</feature>
<evidence type="ECO:0000256" key="9">
    <source>
        <dbReference type="ARBA" id="ARBA00023292"/>
    </source>
</evidence>
<dbReference type="Pfam" id="PF12947">
    <property type="entry name" value="EGF_3"/>
    <property type="match status" value="7"/>
</dbReference>
<keyword evidence="6 10" id="KW-1015">Disulfide bond</keyword>
<dbReference type="FunFam" id="2.30.180.10:FF:000020">
    <property type="entry name" value="Stabilin 2"/>
    <property type="match status" value="1"/>
</dbReference>
<feature type="disulfide bond" evidence="10">
    <location>
        <begin position="165"/>
        <end position="182"/>
    </location>
</feature>
<dbReference type="Proteomes" id="UP000694569">
    <property type="component" value="Unplaced"/>
</dbReference>
<feature type="chain" id="PRO_5034886521" evidence="14">
    <location>
        <begin position="23"/>
        <end position="2559"/>
    </location>
</feature>
<feature type="disulfide bond" evidence="10">
    <location>
        <begin position="1396"/>
        <end position="1413"/>
    </location>
</feature>
<dbReference type="PANTHER" id="PTHR24038:SF0">
    <property type="entry name" value="STABILIN-2"/>
    <property type="match status" value="1"/>
</dbReference>
<feature type="domain" description="EGF-like" evidence="15">
    <location>
        <begin position="1388"/>
        <end position="1425"/>
    </location>
</feature>
<dbReference type="FunFam" id="2.30.180.10:FF:000014">
    <property type="entry name" value="Stabilin 1"/>
    <property type="match status" value="1"/>
</dbReference>
<keyword evidence="7" id="KW-0675">Receptor</keyword>
<feature type="domain" description="EGF-like" evidence="15">
    <location>
        <begin position="909"/>
        <end position="950"/>
    </location>
</feature>
<feature type="disulfide bond" evidence="10">
    <location>
        <begin position="139"/>
        <end position="148"/>
    </location>
</feature>
<feature type="domain" description="EGF-like" evidence="15">
    <location>
        <begin position="2080"/>
        <end position="2120"/>
    </location>
</feature>
<dbReference type="Gene3D" id="2.10.25.10">
    <property type="entry name" value="Laminin"/>
    <property type="match status" value="13"/>
</dbReference>
<dbReference type="SMART" id="SM00180">
    <property type="entry name" value="EGF_Lam"/>
    <property type="match status" value="5"/>
</dbReference>
<dbReference type="InterPro" id="IPR016186">
    <property type="entry name" value="C-type_lectin-like/link_sf"/>
</dbReference>
<feature type="disulfide bond" evidence="10">
    <location>
        <begin position="1433"/>
        <end position="1443"/>
    </location>
</feature>
<dbReference type="GeneTree" id="ENSGT00940000156566"/>
<accession>A0A8C5M7K7</accession>
<proteinExistence type="predicted"/>
<evidence type="ECO:0000256" key="6">
    <source>
        <dbReference type="ARBA" id="ARBA00023157"/>
    </source>
</evidence>
<dbReference type="InterPro" id="IPR036378">
    <property type="entry name" value="FAS1_dom_sf"/>
</dbReference>
<dbReference type="GO" id="GO:0016020">
    <property type="term" value="C:membrane"/>
    <property type="evidence" value="ECO:0007669"/>
    <property type="project" value="UniProtKB-SubCell"/>
</dbReference>
<dbReference type="Pfam" id="PF24887">
    <property type="entry name" value="EGF_STAB1-2"/>
    <property type="match status" value="1"/>
</dbReference>
<dbReference type="SUPFAM" id="SSF57196">
    <property type="entry name" value="EGF/Laminin"/>
    <property type="match status" value="3"/>
</dbReference>
<dbReference type="PANTHER" id="PTHR24038">
    <property type="entry name" value="STABILIN"/>
    <property type="match status" value="1"/>
</dbReference>
<feature type="domain" description="EGF-like" evidence="15">
    <location>
        <begin position="236"/>
        <end position="275"/>
    </location>
</feature>
<dbReference type="OrthoDB" id="286301at2759"/>
<dbReference type="FunFam" id="3.10.100.10:FF:000001">
    <property type="entry name" value="Hyaluronan proteoglycan link protein 1"/>
    <property type="match status" value="1"/>
</dbReference>
<feature type="disulfide bond" evidence="10">
    <location>
        <begin position="184"/>
        <end position="193"/>
    </location>
</feature>
<feature type="domain" description="EGF-like" evidence="15">
    <location>
        <begin position="825"/>
        <end position="865"/>
    </location>
</feature>
<dbReference type="InterPro" id="IPR024731">
    <property type="entry name" value="NELL2-like_EGF"/>
</dbReference>
<comment type="subcellular location">
    <subcellularLocation>
        <location evidence="1">Membrane</location>
        <topology evidence="1">Single-pass type I membrane protein</topology>
    </subcellularLocation>
</comment>
<dbReference type="InterPro" id="IPR000782">
    <property type="entry name" value="FAS1_domain"/>
</dbReference>
<dbReference type="Gene3D" id="2.30.180.10">
    <property type="entry name" value="FAS1 domain"/>
    <property type="match status" value="7"/>
</dbReference>
<feature type="domain" description="EGF-like" evidence="15">
    <location>
        <begin position="2003"/>
        <end position="2040"/>
    </location>
</feature>
<evidence type="ECO:0000256" key="12">
    <source>
        <dbReference type="SAM" id="MobiDB-lite"/>
    </source>
</evidence>
<keyword evidence="2 10" id="KW-0245">EGF-like domain</keyword>
<evidence type="ECO:0000256" key="4">
    <source>
        <dbReference type="ARBA" id="ARBA00022989"/>
    </source>
</evidence>
<sequence>MKEKAIICIYALSVGLLGICIAQSQTNKIKSRCDRKIIIPSHTECLSCALNAAVNCTEGFRKISTGSGIRDCRYSLAIRDYTISLPGCRHSCIMETLQSLCCPGFWGPDCMQCPGGATTPCNNSGTCLDGSQGNGTCLCKDGFDGTSCEMCATDTLYGADCKSECDCVHGVCNSGISGDGTCLCLSGYGGLKCDDPLPDCVALKCSENYRCMSDSSGVLVCKCLPGYEEIGTKCQPINPCLKKVCDAAADCIFLGPNKHKCSCKEGYKGDGKVCLPVDPCQENFANCPTASSMCKYDGPGKSHCDCKDGYNNFQIGVGCQLEDVCEKKNPCSKDANCTTVAPGRTECSCKKGYIGDGIVCYGNILERMKELNTNVGQWRGKLSTAISLFEVYSWPLSSLGPFTVLVPINRGIKGRDVKNILANKENALYFIKLHMIAGQMTTEMFNSTNLIYTLTGKSGEISPGDVENQFKIRIHGSRKTGRVIKENIIASNGILHIIDKAMDFVEPSLESNKKESIMEILQENGRYTLFRTLLEKSNLGPILEKDGPYTVFVPNNAALSGMGNGTLDYLLSKEGSRKLLELMRYHIVSPAELDVANIVSSSNIMSMANQLIQFNTTNKGQILVNGEEVEEADVAAKNGRIYTLDGVLIPPSILPILPHRCDETKYELQHGSCTSCTMMVYSKCPEDSKRLEIFSMKCLQRASIMGSDYPLLGCSRYCNVTVKVPNCCKGFYGRDCNLCPGSYKNPCSGNGLCMDGMEGNGTCVCDAEYSGADCQRCTDDNKYGIRCDKQCLCVHGRCNNHIHSDGSCLPGSCMAGYAGRFCDQKTTPCGPQFTFCHAHADCTFNEGIPSCVCKAGYEGDGTYCKDVNPCSTSTGRVCNINAECVPTGPGKHKCVCRAGWTGDGQDCSEINNCHQMNGGCHANATCIYMGPGQSDCECRKGFRGDGIECEQLNACLEDKKCHFLASCKKIPSGFWECVCKEPYEGDGNICYGDVADVISSLADASEFWRSIEDQSVMSLISQTPNITVLVPSQQAFQNMDEADKKYWMVKENMPALLKYHVINGVYRVEDLKNLSSSYLLATSLKSNFLHFSNENETVSVGGANLVLGDVVAKNGIVHFIDKVLMPLPLMAGSMPDLISRLDLMPDYSIFRGYIVQYKLAEQIEAYDTYTIFAPNNDAINNYIRSKQPATVDEDTIRYHIILGEQLMKNDLNNGMHRETMLGISFQIGFFIHNNEVSVNDAPVSFANVATNKGVIHGLGKVLEIQKNRCDTNDTSYTLGTCVDCQFGAVCPPNSQPEPRTRKACIYSKYILLKRFISVGCQVTCSTTIITRDCCSGFYGAQCLSCPGKAGNACFGNGVCMDGANGTGSCQCEDGYNGTACESCINGKYGSRCDQECSCVNGKCNDGLKGDGVCECNVGWRGIHCDIAIKEDKCNKSCHSSANCLVKDDGTAYCQCAAGFQGNGTFCSAIDACASSNGGCSEYAECRKTKPGNRICVCNTGYTGDGIVCLEIDPCATNNGGCHQFAECTKSGPNQAVCNCLPKYKGDGKNCLPVNPCSTKNGGCSEFATCAFTGPGERNCTCKTYFVGDGVICKGNIYEELRKSPQLDKFYFLLQSANLQELTGPGPFTVFAPSSDAFKKEPRIKEFTDNGMLDQVLLHHIVSCAQLTREDLTSLTQVTSFQGESLTITASEDSLMLKGEATVALDSVTLTNGILYTIDKVLVPKTMQKFTMKVVGKIMENLTTVADAYGYNSMIQLFQNSDVMALIDDPIHKPVTLLLPSDNTLKNLPQDQRDFLFNNNNKDKLSQYLKYHVIRDQRAFVSDFLTYESRKTLLGLDLTVKCSDNKDSVGDLYLDNRQCKIIQRQLLFDGGIIYGIDCLLTPSNIGGRCDSMVTFDVTGNCGFCFNTPACPTGSKPQAKKVKCPYTLSNKRVIDGCRYDCSMILWMKRCCNGYYGPDCQACPGGPEKPCNNHGTCTEGFSGTGECKCRDGYNGTACDECVPRKYGTECKSCDCTSHGQCDDGYSGTGQCICEKGWAGKRCESKIISPPVCSPPCSSNAVCKKKNMCECKALYEGDGRTCTVVNLCLQKNGGCDTNAKCTQTGLKVSCSCQKGYKGDGKNCIAIDRCADGLNGGCDEHATCTITGPDKRLCKCKDQYVGDGETCELKELPINRCMQDNGQCHADAICDDLHFQDTQVGVFHFRSPKGTYKLTYNDSIKACIKEGATLATYHQLSYAQQAQYSMCAAGWMDKARVGYPMAYSNANCGSGHIGIIDYGTRVNLSETWDAFCYRVQDVKCTCKYGYVGDGYSCSGNMLQVLMTFPMFSNFVSAIMAYSNTSKSGKEFVNYLNNLSVQATLFAPSNDGLYENKTLSGRDLEYHLANVSTFFFDDLSNGTTLQTRIGNKLRISMGNEQESKQTVGAKNRTRYVDGKVIIQWDFYASNGIVHMISEPLIAPPELAALHAGHGAGIFFAIVLVAGLVVLVFYAYKKFSRRDFQFQQFNEYDDKQMASDIDIAPVSNLSNPMYESEAKPTSSPEQAGQPAFDPFGDSDEQLVNVGGRNK</sequence>
<dbReference type="FunFam" id="2.30.180.10:FF:000017">
    <property type="entry name" value="Stabilin 2"/>
    <property type="match status" value="1"/>
</dbReference>
<feature type="disulfide bond" evidence="10">
    <location>
        <begin position="1986"/>
        <end position="1995"/>
    </location>
</feature>
<dbReference type="SMART" id="SM00181">
    <property type="entry name" value="EGF"/>
    <property type="match status" value="22"/>
</dbReference>
<feature type="disulfide bond" evidence="11">
    <location>
        <begin position="2242"/>
        <end position="2263"/>
    </location>
</feature>
<dbReference type="PROSITE" id="PS00022">
    <property type="entry name" value="EGF_1"/>
    <property type="match status" value="7"/>
</dbReference>
<keyword evidence="4 13" id="KW-1133">Transmembrane helix</keyword>
<dbReference type="GO" id="GO:0030169">
    <property type="term" value="F:low-density lipoprotein particle binding"/>
    <property type="evidence" value="ECO:0007669"/>
    <property type="project" value="TreeGrafter"/>
</dbReference>
<dbReference type="SMART" id="SM00445">
    <property type="entry name" value="LINK"/>
    <property type="match status" value="1"/>
</dbReference>
<feature type="domain" description="FAS1" evidence="16">
    <location>
        <begin position="514"/>
        <end position="648"/>
    </location>
</feature>
<feature type="domain" description="EGF-like" evidence="15">
    <location>
        <begin position="1343"/>
        <end position="1381"/>
    </location>
</feature>
<evidence type="ECO:0000256" key="8">
    <source>
        <dbReference type="ARBA" id="ARBA00023180"/>
    </source>
</evidence>
<dbReference type="Gene3D" id="3.10.100.10">
    <property type="entry name" value="Mannose-Binding Protein A, subunit A"/>
    <property type="match status" value="1"/>
</dbReference>
<organism evidence="18 19">
    <name type="scientific">Leptobrachium leishanense</name>
    <name type="common">Leishan spiny toad</name>
    <dbReference type="NCBI Taxonomy" id="445787"/>
    <lineage>
        <taxon>Eukaryota</taxon>
        <taxon>Metazoa</taxon>
        <taxon>Chordata</taxon>
        <taxon>Craniata</taxon>
        <taxon>Vertebrata</taxon>
        <taxon>Euteleostomi</taxon>
        <taxon>Amphibia</taxon>
        <taxon>Batrachia</taxon>
        <taxon>Anura</taxon>
        <taxon>Pelobatoidea</taxon>
        <taxon>Megophryidae</taxon>
        <taxon>Leptobrachium</taxon>
    </lineage>
</organism>
<dbReference type="PROSITE" id="PS50963">
    <property type="entry name" value="LINK_2"/>
    <property type="match status" value="1"/>
</dbReference>
<evidence type="ECO:0000256" key="3">
    <source>
        <dbReference type="ARBA" id="ARBA00022692"/>
    </source>
</evidence>
<evidence type="ECO:0000259" key="15">
    <source>
        <dbReference type="PROSITE" id="PS50026"/>
    </source>
</evidence>
<dbReference type="Gene3D" id="2.170.300.10">
    <property type="entry name" value="Tie2 ligand-binding domain superfamily"/>
    <property type="match status" value="1"/>
</dbReference>
<feature type="domain" description="EGF-like" evidence="15">
    <location>
        <begin position="2121"/>
        <end position="2163"/>
    </location>
</feature>
<dbReference type="InterPro" id="IPR001881">
    <property type="entry name" value="EGF-like_Ca-bd_dom"/>
</dbReference>
<feature type="disulfide bond" evidence="10">
    <location>
        <begin position="765"/>
        <end position="774"/>
    </location>
</feature>
<dbReference type="FunFam" id="2.30.180.10:FF:000005">
    <property type="entry name" value="Stabilin 2"/>
    <property type="match status" value="2"/>
</dbReference>
<feature type="region of interest" description="Disordered" evidence="12">
    <location>
        <begin position="2520"/>
        <end position="2559"/>
    </location>
</feature>
<keyword evidence="9" id="KW-0424">Laminin EGF-like domain</keyword>
<comment type="caution">
    <text evidence="10">Lacks conserved residue(s) required for the propagation of feature annotation.</text>
</comment>
<dbReference type="PROSITE" id="PS50213">
    <property type="entry name" value="FAS1"/>
    <property type="match status" value="7"/>
</dbReference>
<feature type="domain" description="FAS1" evidence="16">
    <location>
        <begin position="2309"/>
        <end position="2450"/>
    </location>
</feature>
<feature type="domain" description="FAS1" evidence="16">
    <location>
        <begin position="991"/>
        <end position="1124"/>
    </location>
</feature>
<evidence type="ECO:0000259" key="16">
    <source>
        <dbReference type="PROSITE" id="PS50213"/>
    </source>
</evidence>
<dbReference type="SUPFAM" id="SSF56436">
    <property type="entry name" value="C-type lectin-like"/>
    <property type="match status" value="1"/>
</dbReference>
<dbReference type="SUPFAM" id="SSF82153">
    <property type="entry name" value="FAS1 domain"/>
    <property type="match status" value="7"/>
</dbReference>
<reference evidence="18" key="2">
    <citation type="submission" date="2025-09" db="UniProtKB">
        <authorList>
            <consortium name="Ensembl"/>
        </authorList>
    </citation>
    <scope>IDENTIFICATION</scope>
</reference>
<feature type="disulfide bond" evidence="10">
    <location>
        <begin position="1371"/>
        <end position="1380"/>
    </location>
</feature>
<feature type="domain" description="Link" evidence="17">
    <location>
        <begin position="2196"/>
        <end position="2289"/>
    </location>
</feature>
<feature type="compositionally biased region" description="Polar residues" evidence="12">
    <location>
        <begin position="2520"/>
        <end position="2535"/>
    </location>
</feature>
<feature type="domain" description="EGF-like" evidence="15">
    <location>
        <begin position="109"/>
        <end position="149"/>
    </location>
</feature>
<dbReference type="GO" id="GO:0007155">
    <property type="term" value="P:cell adhesion"/>
    <property type="evidence" value="ECO:0007669"/>
    <property type="project" value="InterPro"/>
</dbReference>
<dbReference type="InterPro" id="IPR000742">
    <property type="entry name" value="EGF"/>
</dbReference>
<dbReference type="Ensembl" id="ENSLLET00000010266.1">
    <property type="protein sequence ID" value="ENSLLEP00000009884.1"/>
    <property type="gene ID" value="ENSLLEG00000006277.1"/>
</dbReference>
<feature type="domain" description="FAS1" evidence="16">
    <location>
        <begin position="1134"/>
        <end position="1262"/>
    </location>
</feature>
<feature type="disulfide bond" evidence="10">
    <location>
        <begin position="2030"/>
        <end position="2039"/>
    </location>
</feature>
<dbReference type="InterPro" id="IPR000538">
    <property type="entry name" value="Link_dom"/>
</dbReference>
<keyword evidence="3 13" id="KW-0812">Transmembrane</keyword>
<dbReference type="GO" id="GO:0005041">
    <property type="term" value="F:low-density lipoprotein particle receptor activity"/>
    <property type="evidence" value="ECO:0007669"/>
    <property type="project" value="TreeGrafter"/>
</dbReference>
<dbReference type="Pfam" id="PF02469">
    <property type="entry name" value="Fasciclin"/>
    <property type="match status" value="7"/>
</dbReference>
<feature type="domain" description="FAS1" evidence="16">
    <location>
        <begin position="362"/>
        <end position="502"/>
    </location>
</feature>
<evidence type="ECO:0000256" key="11">
    <source>
        <dbReference type="PROSITE-ProRule" id="PRU00323"/>
    </source>
</evidence>
<dbReference type="InterPro" id="IPR002049">
    <property type="entry name" value="LE_dom"/>
</dbReference>
<dbReference type="GO" id="GO:0005509">
    <property type="term" value="F:calcium ion binding"/>
    <property type="evidence" value="ECO:0007669"/>
    <property type="project" value="InterPro"/>
</dbReference>
<evidence type="ECO:0000256" key="10">
    <source>
        <dbReference type="PROSITE-ProRule" id="PRU00076"/>
    </source>
</evidence>
<feature type="domain" description="FAS1" evidence="16">
    <location>
        <begin position="1737"/>
        <end position="1879"/>
    </location>
</feature>
<feature type="domain" description="EGF-like" evidence="15">
    <location>
        <begin position="1956"/>
        <end position="1996"/>
    </location>
</feature>
<evidence type="ECO:0000256" key="7">
    <source>
        <dbReference type="ARBA" id="ARBA00023170"/>
    </source>
</evidence>
<dbReference type="PROSITE" id="PS01186">
    <property type="entry name" value="EGF_2"/>
    <property type="match status" value="13"/>
</dbReference>
<dbReference type="GO" id="GO:0005540">
    <property type="term" value="F:hyaluronic acid binding"/>
    <property type="evidence" value="ECO:0007669"/>
    <property type="project" value="InterPro"/>
</dbReference>
<evidence type="ECO:0000256" key="14">
    <source>
        <dbReference type="SAM" id="SignalP"/>
    </source>
</evidence>
<feature type="domain" description="EGF-like" evidence="15">
    <location>
        <begin position="157"/>
        <end position="194"/>
    </location>
</feature>
<dbReference type="FunFam" id="2.30.180.10:FF:000018">
    <property type="entry name" value="Stabilin 2"/>
    <property type="match status" value="1"/>
</dbReference>
<evidence type="ECO:0000313" key="19">
    <source>
        <dbReference type="Proteomes" id="UP000694569"/>
    </source>
</evidence>
<reference evidence="18" key="1">
    <citation type="submission" date="2025-08" db="UniProtKB">
        <authorList>
            <consortium name="Ensembl"/>
        </authorList>
    </citation>
    <scope>IDENTIFICATION</scope>
</reference>
<feature type="disulfide bond" evidence="10">
    <location>
        <begin position="1415"/>
        <end position="1424"/>
    </location>
</feature>
<feature type="signal peptide" evidence="14">
    <location>
        <begin position="1"/>
        <end position="22"/>
    </location>
</feature>
<dbReference type="PROSITE" id="PS50026">
    <property type="entry name" value="EGF_3"/>
    <property type="match status" value="17"/>
</dbReference>
<dbReference type="InterPro" id="IPR016187">
    <property type="entry name" value="CTDL_fold"/>
</dbReference>
<dbReference type="SMART" id="SM00179">
    <property type="entry name" value="EGF_CA"/>
    <property type="match status" value="7"/>
</dbReference>
<dbReference type="Pfam" id="PF00193">
    <property type="entry name" value="Xlink"/>
    <property type="match status" value="1"/>
</dbReference>
<feature type="disulfide bond" evidence="11">
    <location>
        <begin position="2218"/>
        <end position="2287"/>
    </location>
</feature>
<dbReference type="SMART" id="SM00554">
    <property type="entry name" value="FAS1"/>
    <property type="match status" value="7"/>
</dbReference>
<feature type="domain" description="FAS1" evidence="16">
    <location>
        <begin position="1593"/>
        <end position="1721"/>
    </location>
</feature>
<dbReference type="FunFam" id="2.10.25.10:FF:000040">
    <property type="entry name" value="Stabilin 2"/>
    <property type="match status" value="5"/>
</dbReference>
<feature type="domain" description="EGF-like" evidence="15">
    <location>
        <begin position="735"/>
        <end position="775"/>
    </location>
</feature>
<feature type="domain" description="EGF-like" evidence="15">
    <location>
        <begin position="321"/>
        <end position="361"/>
    </location>
</feature>
<keyword evidence="5 13" id="KW-0472">Membrane</keyword>
<keyword evidence="19" id="KW-1185">Reference proteome</keyword>
<dbReference type="InterPro" id="IPR056806">
    <property type="entry name" value="EGF_STAB1-2"/>
</dbReference>
<feature type="transmembrane region" description="Helical" evidence="13">
    <location>
        <begin position="2465"/>
        <end position="2485"/>
    </location>
</feature>